<evidence type="ECO:0000256" key="4">
    <source>
        <dbReference type="ARBA" id="ARBA00022692"/>
    </source>
</evidence>
<dbReference type="PANTHER" id="PTHR33985:SF29">
    <property type="entry name" value="FAS1 DOMAIN-CONTAINING PROTEIN"/>
    <property type="match status" value="1"/>
</dbReference>
<reference evidence="12" key="1">
    <citation type="submission" date="2020-08" db="EMBL/GenBank/DDBJ databases">
        <title>Plant Genome Project.</title>
        <authorList>
            <person name="Zhang R.-G."/>
        </authorList>
    </citation>
    <scope>NUCLEOTIDE SEQUENCE</scope>
    <source>
        <strain evidence="12">WSP0</strain>
        <tissue evidence="12">Leaf</tissue>
    </source>
</reference>
<dbReference type="SUPFAM" id="SSF82153">
    <property type="entry name" value="FAS1 domain"/>
    <property type="match status" value="1"/>
</dbReference>
<evidence type="ECO:0000256" key="7">
    <source>
        <dbReference type="ARBA" id="ARBA00023010"/>
    </source>
</evidence>
<dbReference type="PANTHER" id="PTHR33985">
    <property type="entry name" value="OS02G0491300 PROTEIN-RELATED"/>
    <property type="match status" value="1"/>
</dbReference>
<dbReference type="InterPro" id="IPR000782">
    <property type="entry name" value="FAS1_domain"/>
</dbReference>
<evidence type="ECO:0000256" key="1">
    <source>
        <dbReference type="ARBA" id="ARBA00006103"/>
    </source>
</evidence>
<keyword evidence="13" id="KW-1185">Reference proteome</keyword>
<dbReference type="GO" id="GO:0012505">
    <property type="term" value="C:endomembrane system"/>
    <property type="evidence" value="ECO:0007669"/>
    <property type="project" value="UniProtKB-SubCell"/>
</dbReference>
<accession>A0AAV6LGN5</accession>
<dbReference type="InterPro" id="IPR036378">
    <property type="entry name" value="FAS1_dom_sf"/>
</dbReference>
<protein>
    <recommendedName>
        <fullName evidence="11">FAS1 domain-containing protein</fullName>
    </recommendedName>
</protein>
<comment type="similarity">
    <text evidence="2">Belongs to the fasciclin-like AGP family.</text>
</comment>
<dbReference type="EMBL" id="JACTNZ010000001">
    <property type="protein sequence ID" value="KAG5563880.1"/>
    <property type="molecule type" value="Genomic_DNA"/>
</dbReference>
<comment type="similarity">
    <text evidence="1">Belongs to the SEC61-beta family.</text>
</comment>
<feature type="transmembrane region" description="Helical" evidence="10">
    <location>
        <begin position="335"/>
        <end position="355"/>
    </location>
</feature>
<dbReference type="InterPro" id="IPR016482">
    <property type="entry name" value="SecG/Sec61-beta/Sbh"/>
</dbReference>
<dbReference type="PROSITE" id="PS50213">
    <property type="entry name" value="FAS1"/>
    <property type="match status" value="1"/>
</dbReference>
<evidence type="ECO:0000256" key="3">
    <source>
        <dbReference type="ARBA" id="ARBA00022448"/>
    </source>
</evidence>
<organism evidence="12 13">
    <name type="scientific">Rhododendron griersonianum</name>
    <dbReference type="NCBI Taxonomy" id="479676"/>
    <lineage>
        <taxon>Eukaryota</taxon>
        <taxon>Viridiplantae</taxon>
        <taxon>Streptophyta</taxon>
        <taxon>Embryophyta</taxon>
        <taxon>Tracheophyta</taxon>
        <taxon>Spermatophyta</taxon>
        <taxon>Magnoliopsida</taxon>
        <taxon>eudicotyledons</taxon>
        <taxon>Gunneridae</taxon>
        <taxon>Pentapetalae</taxon>
        <taxon>asterids</taxon>
        <taxon>Ericales</taxon>
        <taxon>Ericaceae</taxon>
        <taxon>Ericoideae</taxon>
        <taxon>Rhodoreae</taxon>
        <taxon>Rhododendron</taxon>
    </lineage>
</organism>
<dbReference type="Proteomes" id="UP000823749">
    <property type="component" value="Chromosome 1"/>
</dbReference>
<evidence type="ECO:0000313" key="13">
    <source>
        <dbReference type="Proteomes" id="UP000823749"/>
    </source>
</evidence>
<keyword evidence="4 10" id="KW-0812">Transmembrane</keyword>
<dbReference type="Pfam" id="PF03911">
    <property type="entry name" value="Sec61_beta"/>
    <property type="match status" value="1"/>
</dbReference>
<sequence>MAVGGAAPPRGSAAAAAANLRRRRTAGGGTAAGGAAGNMLQFYTDDAPGLKISPNVVLVMSIGFIAFVAILHVMAAAVLRVHKPLHNLFFFQIVSTANYPAFASLMASNLPLKTLLLVVCLSVLLPQPSVSTPSTQETITNHHNQVHGLEIGKISAALSDKGYIAMSIILQGTLSSLLLPFENTLNTTTFTIFCPPDKAFFTPKYPQPPLTLIQYHRVPSNLDRESLESSPQYESKIDTLLPGHPLVVTTAPHSGRASINDVKVTEWDMYNDGRVIVHGVEDFFDPAFQTLLYPWYDSNNHSNKNGINESGVDQAVSSSSWSATSWEKDMTVDKLLIMLAVVSLAGSVLPLVCLYRANRRYSGYSFISTEV</sequence>
<dbReference type="GO" id="GO:0015031">
    <property type="term" value="P:protein transport"/>
    <property type="evidence" value="ECO:0007669"/>
    <property type="project" value="UniProtKB-KW"/>
</dbReference>
<evidence type="ECO:0000256" key="10">
    <source>
        <dbReference type="SAM" id="Phobius"/>
    </source>
</evidence>
<dbReference type="AlphaFoldDB" id="A0AAV6LGN5"/>
<name>A0AAV6LGN5_9ERIC</name>
<gene>
    <name evidence="12" type="ORF">RHGRI_000161</name>
</gene>
<dbReference type="SMART" id="SM00554">
    <property type="entry name" value="FAS1"/>
    <property type="match status" value="1"/>
</dbReference>
<evidence type="ECO:0000256" key="2">
    <source>
        <dbReference type="ARBA" id="ARBA00007843"/>
    </source>
</evidence>
<evidence type="ECO:0000256" key="9">
    <source>
        <dbReference type="ARBA" id="ARBA00037847"/>
    </source>
</evidence>
<feature type="transmembrane region" description="Helical" evidence="10">
    <location>
        <begin position="56"/>
        <end position="79"/>
    </location>
</feature>
<proteinExistence type="inferred from homology"/>
<feature type="domain" description="FAS1" evidence="11">
    <location>
        <begin position="150"/>
        <end position="288"/>
    </location>
</feature>
<evidence type="ECO:0000313" key="12">
    <source>
        <dbReference type="EMBL" id="KAG5563880.1"/>
    </source>
</evidence>
<evidence type="ECO:0000259" key="11">
    <source>
        <dbReference type="PROSITE" id="PS50213"/>
    </source>
</evidence>
<evidence type="ECO:0000256" key="5">
    <source>
        <dbReference type="ARBA" id="ARBA00022927"/>
    </source>
</evidence>
<dbReference type="Pfam" id="PF02469">
    <property type="entry name" value="Fasciclin"/>
    <property type="match status" value="1"/>
</dbReference>
<dbReference type="InterPro" id="IPR052806">
    <property type="entry name" value="Fasciclin-like_AGP"/>
</dbReference>
<comment type="subcellular location">
    <subcellularLocation>
        <location evidence="9">Endomembrane system</location>
        <topology evidence="9">Single-pass membrane protein</topology>
    </subcellularLocation>
</comment>
<evidence type="ECO:0000256" key="6">
    <source>
        <dbReference type="ARBA" id="ARBA00022989"/>
    </source>
</evidence>
<evidence type="ECO:0000256" key="8">
    <source>
        <dbReference type="ARBA" id="ARBA00023136"/>
    </source>
</evidence>
<dbReference type="Gene3D" id="2.30.180.10">
    <property type="entry name" value="FAS1 domain"/>
    <property type="match status" value="1"/>
</dbReference>
<keyword evidence="3" id="KW-0813">Transport</keyword>
<keyword evidence="8 10" id="KW-0472">Membrane</keyword>
<keyword evidence="6 10" id="KW-1133">Transmembrane helix</keyword>
<keyword evidence="7" id="KW-0811">Translocation</keyword>
<keyword evidence="5" id="KW-0653">Protein transport</keyword>
<comment type="caution">
    <text evidence="12">The sequence shown here is derived from an EMBL/GenBank/DDBJ whole genome shotgun (WGS) entry which is preliminary data.</text>
</comment>